<evidence type="ECO:0000313" key="2">
    <source>
        <dbReference type="Proteomes" id="UP000481037"/>
    </source>
</evidence>
<dbReference type="AlphaFoldDB" id="A0A6L5QCB7"/>
<name>A0A6L5QCB7_9BURK</name>
<keyword evidence="2" id="KW-1185">Reference proteome</keyword>
<dbReference type="EMBL" id="WKJM01000002">
    <property type="protein sequence ID" value="MRX06922.1"/>
    <property type="molecule type" value="Genomic_DNA"/>
</dbReference>
<dbReference type="SUPFAM" id="SSF48452">
    <property type="entry name" value="TPR-like"/>
    <property type="match status" value="1"/>
</dbReference>
<evidence type="ECO:0000313" key="1">
    <source>
        <dbReference type="EMBL" id="MRX06922.1"/>
    </source>
</evidence>
<dbReference type="Proteomes" id="UP000481037">
    <property type="component" value="Unassembled WGS sequence"/>
</dbReference>
<dbReference type="Gene3D" id="1.20.58.320">
    <property type="entry name" value="TPR-like"/>
    <property type="match status" value="1"/>
</dbReference>
<protein>
    <submittedName>
        <fullName evidence="1">DUF924 family protein</fullName>
    </submittedName>
</protein>
<dbReference type="RefSeq" id="WP_154363607.1">
    <property type="nucleotide sequence ID" value="NZ_WKJM01000002.1"/>
</dbReference>
<dbReference type="InterPro" id="IPR011990">
    <property type="entry name" value="TPR-like_helical_dom_sf"/>
</dbReference>
<reference evidence="1 2" key="1">
    <citation type="submission" date="2019-11" db="EMBL/GenBank/DDBJ databases">
        <title>Novel species isolated from a subtropical stream in China.</title>
        <authorList>
            <person name="Lu H."/>
        </authorList>
    </citation>
    <scope>NUCLEOTIDE SEQUENCE [LARGE SCALE GENOMIC DNA]</scope>
    <source>
        <strain evidence="1 2">FT25W</strain>
    </source>
</reference>
<dbReference type="Gene3D" id="1.25.40.10">
    <property type="entry name" value="Tetratricopeptide repeat domain"/>
    <property type="match status" value="1"/>
</dbReference>
<proteinExistence type="predicted"/>
<organism evidence="1 2">
    <name type="scientific">Duganella alba</name>
    <dbReference type="NCBI Taxonomy" id="2666081"/>
    <lineage>
        <taxon>Bacteria</taxon>
        <taxon>Pseudomonadati</taxon>
        <taxon>Pseudomonadota</taxon>
        <taxon>Betaproteobacteria</taxon>
        <taxon>Burkholderiales</taxon>
        <taxon>Oxalobacteraceae</taxon>
        <taxon>Telluria group</taxon>
        <taxon>Duganella</taxon>
    </lineage>
</organism>
<dbReference type="Pfam" id="PF06041">
    <property type="entry name" value="DUF924"/>
    <property type="match status" value="1"/>
</dbReference>
<gene>
    <name evidence="1" type="ORF">GJ697_03635</name>
</gene>
<sequence>MNAQAQAIIDFWFTGAPRREWFMKDAAFDRDIAQRFGAEIEQALEGGLHQWDAEGPRAALARILVLDQFCRNVYRDTPLAFAGDHQALQAALDMIDAGEDQQLSPFERAFVYLPLEHAEDVAMQEQAVAMFTRLAEAEPGDKGIAGMLDYAKRHHSVIRRFGRFPHRNEILKRASTPAEVEFLKQPGSRF</sequence>
<comment type="caution">
    <text evidence="1">The sequence shown here is derived from an EMBL/GenBank/DDBJ whole genome shotgun (WGS) entry which is preliminary data.</text>
</comment>
<accession>A0A6L5QCB7</accession>
<dbReference type="InterPro" id="IPR010323">
    <property type="entry name" value="DUF924"/>
</dbReference>